<dbReference type="InterPro" id="IPR025501">
    <property type="entry name" value="MinD_FleN"/>
</dbReference>
<dbReference type="CDD" id="cd02038">
    <property type="entry name" value="FlhG-like"/>
    <property type="match status" value="1"/>
</dbReference>
<dbReference type="GO" id="GO:0016887">
    <property type="term" value="F:ATP hydrolysis activity"/>
    <property type="evidence" value="ECO:0007669"/>
    <property type="project" value="TreeGrafter"/>
</dbReference>
<name>A0AB39BT15_9BACI</name>
<evidence type="ECO:0000256" key="1">
    <source>
        <dbReference type="ARBA" id="ARBA00022741"/>
    </source>
</evidence>
<dbReference type="Gene3D" id="3.40.50.300">
    <property type="entry name" value="P-loop containing nucleotide triphosphate hydrolases"/>
    <property type="match status" value="1"/>
</dbReference>
<gene>
    <name evidence="3" type="ORF">AB3N04_18640</name>
</gene>
<dbReference type="EMBL" id="CP162551">
    <property type="protein sequence ID" value="XDI36668.1"/>
    <property type="molecule type" value="Genomic_DNA"/>
</dbReference>
<dbReference type="InterPro" id="IPR050625">
    <property type="entry name" value="ParA/MinD_ATPase"/>
</dbReference>
<dbReference type="InterPro" id="IPR027417">
    <property type="entry name" value="P-loop_NTPase"/>
</dbReference>
<dbReference type="GO" id="GO:0051782">
    <property type="term" value="P:negative regulation of cell division"/>
    <property type="evidence" value="ECO:0007669"/>
    <property type="project" value="TreeGrafter"/>
</dbReference>
<dbReference type="RefSeq" id="WP_368504071.1">
    <property type="nucleotide sequence ID" value="NZ_CP162551.1"/>
</dbReference>
<protein>
    <submittedName>
        <fullName evidence="3">MinD/ParA family protein</fullName>
    </submittedName>
</protein>
<dbReference type="PIRSF" id="PIRSF003092">
    <property type="entry name" value="MinD"/>
    <property type="match status" value="1"/>
</dbReference>
<evidence type="ECO:0000256" key="2">
    <source>
        <dbReference type="ARBA" id="ARBA00022840"/>
    </source>
</evidence>
<accession>A0AB39BT15</accession>
<dbReference type="SUPFAM" id="SSF52540">
    <property type="entry name" value="P-loop containing nucleoside triphosphate hydrolases"/>
    <property type="match status" value="1"/>
</dbReference>
<evidence type="ECO:0000313" key="3">
    <source>
        <dbReference type="EMBL" id="XDI36668.1"/>
    </source>
</evidence>
<dbReference type="PANTHER" id="PTHR43384:SF4">
    <property type="entry name" value="CELLULOSE BIOSYNTHESIS PROTEIN BCSQ-RELATED"/>
    <property type="match status" value="1"/>
</dbReference>
<keyword evidence="2" id="KW-0067">ATP-binding</keyword>
<dbReference type="GO" id="GO:0009898">
    <property type="term" value="C:cytoplasmic side of plasma membrane"/>
    <property type="evidence" value="ECO:0007669"/>
    <property type="project" value="TreeGrafter"/>
</dbReference>
<dbReference type="PANTHER" id="PTHR43384">
    <property type="entry name" value="SEPTUM SITE-DETERMINING PROTEIN MIND HOMOLOG, CHLOROPLASTIC-RELATED"/>
    <property type="match status" value="1"/>
</dbReference>
<proteinExistence type="predicted"/>
<dbReference type="GO" id="GO:0005524">
    <property type="term" value="F:ATP binding"/>
    <property type="evidence" value="ECO:0007669"/>
    <property type="project" value="UniProtKB-KW"/>
</dbReference>
<sequence length="287" mass="31790">MMNDQAESLRRIVNPHHQGSAKVIAVVSGKGGVGKSNVCLNFALTLRDTGKEVAIIDMDMGMGNLDILMGVTASHHIIDMLKNQLTIWDIVEKGPKEISYLAGGSGLSEFVELNSEQLERFFTQLGALEHEFDYVFLDMGAGATKESIKFILAAHEVLVITTPEPTAITDAYAMVKYIHLEDEDKQLSIIVNRAETTREGDQTATNFTRVTKQFLDKEIQLLGSLPDDRTVSRAVKAQTPFVLFAPRSEVSLAMKSLVNHYLGESSNQLTISFSSFIRSIRSRLVKR</sequence>
<dbReference type="Pfam" id="PF10609">
    <property type="entry name" value="ParA"/>
    <property type="match status" value="1"/>
</dbReference>
<dbReference type="GO" id="GO:0005829">
    <property type="term" value="C:cytosol"/>
    <property type="evidence" value="ECO:0007669"/>
    <property type="project" value="TreeGrafter"/>
</dbReference>
<dbReference type="InterPro" id="IPR033756">
    <property type="entry name" value="YlxH/NBP35"/>
</dbReference>
<keyword evidence="1" id="KW-0547">Nucleotide-binding</keyword>
<dbReference type="AlphaFoldDB" id="A0AB39BT15"/>
<organism evidence="3">
    <name type="scientific">Alkalihalophilus sp. As8PL</name>
    <dbReference type="NCBI Taxonomy" id="3237103"/>
    <lineage>
        <taxon>Bacteria</taxon>
        <taxon>Bacillati</taxon>
        <taxon>Bacillota</taxon>
        <taxon>Bacilli</taxon>
        <taxon>Bacillales</taxon>
        <taxon>Bacillaceae</taxon>
        <taxon>Alkalihalophilus</taxon>
    </lineage>
</organism>
<dbReference type="InterPro" id="IPR033875">
    <property type="entry name" value="FlhG"/>
</dbReference>
<reference evidence="3" key="1">
    <citation type="submission" date="2024-07" db="EMBL/GenBank/DDBJ databases">
        <title>Identification and characteristics of an arsenic-resistant bacterial isolate, which belongs to a novel species.</title>
        <authorList>
            <person name="Juszczyk A."/>
            <person name="Kowalczyk A."/>
            <person name="Was K."/>
            <person name="Kosowicz W."/>
            <person name="Budzyn A."/>
            <person name="Latowski D."/>
        </authorList>
    </citation>
    <scope>NUCLEOTIDE SEQUENCE</scope>
    <source>
        <strain evidence="3">As8PL</strain>
    </source>
</reference>